<dbReference type="Proteomes" id="UP000320176">
    <property type="component" value="Unassembled WGS sequence"/>
</dbReference>
<feature type="region of interest" description="Disordered" evidence="1">
    <location>
        <begin position="113"/>
        <end position="135"/>
    </location>
</feature>
<gene>
    <name evidence="3" type="ORF">Pla52n_10790</name>
</gene>
<protein>
    <submittedName>
        <fullName evidence="3">Uncharacterized protein</fullName>
    </submittedName>
</protein>
<evidence type="ECO:0000256" key="2">
    <source>
        <dbReference type="SAM" id="SignalP"/>
    </source>
</evidence>
<dbReference type="PROSITE" id="PS51257">
    <property type="entry name" value="PROKAR_LIPOPROTEIN"/>
    <property type="match status" value="1"/>
</dbReference>
<dbReference type="AlphaFoldDB" id="A0A5C6BB56"/>
<evidence type="ECO:0000313" key="3">
    <source>
        <dbReference type="EMBL" id="TWU08496.1"/>
    </source>
</evidence>
<feature type="chain" id="PRO_5023001821" evidence="2">
    <location>
        <begin position="27"/>
        <end position="362"/>
    </location>
</feature>
<reference evidence="3 4" key="1">
    <citation type="submission" date="2019-02" db="EMBL/GenBank/DDBJ databases">
        <title>Deep-cultivation of Planctomycetes and their phenomic and genomic characterization uncovers novel biology.</title>
        <authorList>
            <person name="Wiegand S."/>
            <person name="Jogler M."/>
            <person name="Boedeker C."/>
            <person name="Pinto D."/>
            <person name="Vollmers J."/>
            <person name="Rivas-Marin E."/>
            <person name="Kohn T."/>
            <person name="Peeters S.H."/>
            <person name="Heuer A."/>
            <person name="Rast P."/>
            <person name="Oberbeckmann S."/>
            <person name="Bunk B."/>
            <person name="Jeske O."/>
            <person name="Meyerdierks A."/>
            <person name="Storesund J.E."/>
            <person name="Kallscheuer N."/>
            <person name="Luecker S."/>
            <person name="Lage O.M."/>
            <person name="Pohl T."/>
            <person name="Merkel B.J."/>
            <person name="Hornburger P."/>
            <person name="Mueller R.-W."/>
            <person name="Bruemmer F."/>
            <person name="Labrenz M."/>
            <person name="Spormann A.M."/>
            <person name="Op Den Camp H."/>
            <person name="Overmann J."/>
            <person name="Amann R."/>
            <person name="Jetten M.S.M."/>
            <person name="Mascher T."/>
            <person name="Medema M.H."/>
            <person name="Devos D.P."/>
            <person name="Kaster A.-K."/>
            <person name="Ovreas L."/>
            <person name="Rohde M."/>
            <person name="Galperin M.Y."/>
            <person name="Jogler C."/>
        </authorList>
    </citation>
    <scope>NUCLEOTIDE SEQUENCE [LARGE SCALE GENOMIC DNA]</scope>
    <source>
        <strain evidence="3 4">Pla52n</strain>
    </source>
</reference>
<evidence type="ECO:0000256" key="1">
    <source>
        <dbReference type="SAM" id="MobiDB-lite"/>
    </source>
</evidence>
<proteinExistence type="predicted"/>
<dbReference type="OrthoDB" id="265946at2"/>
<comment type="caution">
    <text evidence="3">The sequence shown here is derived from an EMBL/GenBank/DDBJ whole genome shotgun (WGS) entry which is preliminary data.</text>
</comment>
<accession>A0A5C6BB56</accession>
<evidence type="ECO:0000313" key="4">
    <source>
        <dbReference type="Proteomes" id="UP000320176"/>
    </source>
</evidence>
<dbReference type="EMBL" id="SJPN01000001">
    <property type="protein sequence ID" value="TWU08496.1"/>
    <property type="molecule type" value="Genomic_DNA"/>
</dbReference>
<organism evidence="3 4">
    <name type="scientific">Stieleria varia</name>
    <dbReference type="NCBI Taxonomy" id="2528005"/>
    <lineage>
        <taxon>Bacteria</taxon>
        <taxon>Pseudomonadati</taxon>
        <taxon>Planctomycetota</taxon>
        <taxon>Planctomycetia</taxon>
        <taxon>Pirellulales</taxon>
        <taxon>Pirellulaceae</taxon>
        <taxon>Stieleria</taxon>
    </lineage>
</organism>
<keyword evidence="2" id="KW-0732">Signal</keyword>
<dbReference type="RefSeq" id="WP_146518529.1">
    <property type="nucleotide sequence ID" value="NZ_CP151726.1"/>
</dbReference>
<sequence length="362" mass="39943" precursor="true">MRKQNTLLYFFTFVAFACAAMMTARADEQPPIGNAVPDGSAEKISDWALAGVIWSDASLTRKLAFEAAKRSESAPQRQKLQAIAKKSNDIVDALEKFGWKQIKRTAPTTLDPSIKRFDTETPAGFDDPGLDDEQTDDKLRLDVDQYRVDDYIDETPAEARNRADAIEDGVEGAIAAAASRRGMGRPTAGRISEREVQTRSATMPYSQDSIYDSDDYDPDRDYIVDNPLGVYSTNPASADLGDGDDDIDLDDPAKVVEGEDELIAAMARERRADASRADASRADRQVEMDCYTDRRSSHQQDANWVQLHLDANQATWSQFTTHENITARTSDAVMKLKADASAASDATTSPELLSILDTILER</sequence>
<keyword evidence="4" id="KW-1185">Reference proteome</keyword>
<feature type="region of interest" description="Disordered" evidence="1">
    <location>
        <begin position="194"/>
        <end position="218"/>
    </location>
</feature>
<feature type="signal peptide" evidence="2">
    <location>
        <begin position="1"/>
        <end position="26"/>
    </location>
</feature>
<name>A0A5C6BB56_9BACT</name>